<dbReference type="PANTHER" id="PTHR33047">
    <property type="entry name" value="PROTEIN TAR1"/>
    <property type="match status" value="1"/>
</dbReference>
<dbReference type="InterPro" id="IPR052997">
    <property type="entry name" value="RRT15-like"/>
</dbReference>
<evidence type="ECO:0000313" key="3">
    <source>
        <dbReference type="Proteomes" id="UP000594638"/>
    </source>
</evidence>
<organism evidence="2 3">
    <name type="scientific">Olea europaea subsp. europaea</name>
    <dbReference type="NCBI Taxonomy" id="158383"/>
    <lineage>
        <taxon>Eukaryota</taxon>
        <taxon>Viridiplantae</taxon>
        <taxon>Streptophyta</taxon>
        <taxon>Embryophyta</taxon>
        <taxon>Tracheophyta</taxon>
        <taxon>Spermatophyta</taxon>
        <taxon>Magnoliopsida</taxon>
        <taxon>eudicotyledons</taxon>
        <taxon>Gunneridae</taxon>
        <taxon>Pentapetalae</taxon>
        <taxon>asterids</taxon>
        <taxon>lamiids</taxon>
        <taxon>Lamiales</taxon>
        <taxon>Oleaceae</taxon>
        <taxon>Oleeae</taxon>
        <taxon>Olea</taxon>
    </lineage>
</organism>
<accession>A0A8S0T775</accession>
<sequence>MPREGPRRKCSQSIPRSARSRSNSPSTVDGFRTGTPMPIPQSQSFSRAYRSILLTSLAYIVPLVRGFLPWRPDAVMSTTEVAGGAPDITRRAMLFQSLNPTSNRAISRVDRLLNKKITLSKALDDVSGLPNIVVNHRVEVTHFSTIHFWGLLIRQVCMQLGTVNGLSVHPTSPVLLTKNDPLGALDFEEQFNKASASSYVFKV</sequence>
<feature type="region of interest" description="Disordered" evidence="1">
    <location>
        <begin position="1"/>
        <end position="39"/>
    </location>
</feature>
<evidence type="ECO:0000256" key="1">
    <source>
        <dbReference type="SAM" id="MobiDB-lite"/>
    </source>
</evidence>
<protein>
    <submittedName>
        <fullName evidence="2">Uncharacterized protein</fullName>
    </submittedName>
</protein>
<feature type="compositionally biased region" description="Low complexity" evidence="1">
    <location>
        <begin position="13"/>
        <end position="26"/>
    </location>
</feature>
<reference evidence="2 3" key="1">
    <citation type="submission" date="2019-12" db="EMBL/GenBank/DDBJ databases">
        <authorList>
            <person name="Alioto T."/>
            <person name="Alioto T."/>
            <person name="Gomez Garrido J."/>
        </authorList>
    </citation>
    <scope>NUCLEOTIDE SEQUENCE [LARGE SCALE GENOMIC DNA]</scope>
</reference>
<dbReference type="Proteomes" id="UP000594638">
    <property type="component" value="Unassembled WGS sequence"/>
</dbReference>
<dbReference type="OrthoDB" id="1595177at2759"/>
<comment type="caution">
    <text evidence="2">The sequence shown here is derived from an EMBL/GenBank/DDBJ whole genome shotgun (WGS) entry which is preliminary data.</text>
</comment>
<proteinExistence type="predicted"/>
<evidence type="ECO:0000313" key="2">
    <source>
        <dbReference type="EMBL" id="CAA3000079.1"/>
    </source>
</evidence>
<dbReference type="Gramene" id="OE9A046244T1">
    <property type="protein sequence ID" value="OE9A046244C1"/>
    <property type="gene ID" value="OE9A046244"/>
</dbReference>
<dbReference type="PANTHER" id="PTHR33047:SF42">
    <property type="entry name" value="PROTEIN TAR1"/>
    <property type="match status" value="1"/>
</dbReference>
<gene>
    <name evidence="2" type="ORF">OLEA9_A046244</name>
</gene>
<keyword evidence="3" id="KW-1185">Reference proteome</keyword>
<dbReference type="AlphaFoldDB" id="A0A8S0T775"/>
<dbReference type="EMBL" id="CACTIH010005669">
    <property type="protein sequence ID" value="CAA3000079.1"/>
    <property type="molecule type" value="Genomic_DNA"/>
</dbReference>
<name>A0A8S0T775_OLEEU</name>